<dbReference type="InterPro" id="IPR008391">
    <property type="entry name" value="AXE1_dom"/>
</dbReference>
<dbReference type="EMBL" id="DXAM01000008">
    <property type="protein sequence ID" value="HJA03299.1"/>
    <property type="molecule type" value="Genomic_DNA"/>
</dbReference>
<feature type="active site" description="Nucleophile" evidence="1">
    <location>
        <position position="188"/>
    </location>
</feature>
<evidence type="ECO:0000313" key="5">
    <source>
        <dbReference type="Proteomes" id="UP000824220"/>
    </source>
</evidence>
<dbReference type="GO" id="GO:0052689">
    <property type="term" value="F:carboxylic ester hydrolase activity"/>
    <property type="evidence" value="ECO:0007669"/>
    <property type="project" value="TreeGrafter"/>
</dbReference>
<dbReference type="InterPro" id="IPR039069">
    <property type="entry name" value="CE7"/>
</dbReference>
<dbReference type="GO" id="GO:0005976">
    <property type="term" value="P:polysaccharide metabolic process"/>
    <property type="evidence" value="ECO:0007669"/>
    <property type="project" value="TreeGrafter"/>
</dbReference>
<comment type="caution">
    <text evidence="4">The sequence shown here is derived from an EMBL/GenBank/DDBJ whole genome shotgun (WGS) entry which is preliminary data.</text>
</comment>
<feature type="active site" description="Charge relay system" evidence="1">
    <location>
        <position position="305"/>
    </location>
</feature>
<feature type="binding site" evidence="2">
    <location>
        <position position="93"/>
    </location>
    <ligand>
        <name>substrate</name>
    </ligand>
</feature>
<dbReference type="AlphaFoldDB" id="A0A9D2KF57"/>
<protein>
    <submittedName>
        <fullName evidence="4">Acetylxylan esterase</fullName>
    </submittedName>
</protein>
<dbReference type="PANTHER" id="PTHR40111">
    <property type="entry name" value="CEPHALOSPORIN-C DEACETYLASE"/>
    <property type="match status" value="1"/>
</dbReference>
<evidence type="ECO:0000256" key="2">
    <source>
        <dbReference type="PIRSR" id="PIRSR639069-2"/>
    </source>
</evidence>
<dbReference type="Proteomes" id="UP000824220">
    <property type="component" value="Unassembled WGS sequence"/>
</dbReference>
<feature type="active site" description="Charge relay system" evidence="1">
    <location>
        <position position="275"/>
    </location>
</feature>
<sequence>MPLTDGHLEHLRAYRPEIPVPDDFDAFWTDTLSGARALAAPPVLGPPDPSFPELIVQDLTFSGFGGEPIKGWVVRPRSSESAATPAVVEFIGYNGGRGLPAERLHWAASGYVHVVMDTRGQGSGWGNGGHTPDPHGSGPAPEGYMTRGIDAPENYYYRRVFTDAARLIEDVAALPFVDARRIAVAGASQGGGIALAAAGLCGDRIAAVMPDVPFLCDFRHSAESTPAAPFTEIVRYLAVHRSAVESVFRTLSYFDGALMASRATAPAIFSVALMDDIVLPSSVFAAFNSYGSIDREIEVYAFNGHEGGQLHQWVRQRRWLAERFPREIARPI</sequence>
<dbReference type="Gene3D" id="3.40.50.1820">
    <property type="entry name" value="alpha/beta hydrolase"/>
    <property type="match status" value="1"/>
</dbReference>
<dbReference type="SUPFAM" id="SSF53474">
    <property type="entry name" value="alpha/beta-Hydrolases"/>
    <property type="match status" value="1"/>
</dbReference>
<gene>
    <name evidence="4" type="ORF">H9800_00355</name>
</gene>
<accession>A0A9D2KF57</accession>
<dbReference type="PANTHER" id="PTHR40111:SF1">
    <property type="entry name" value="CEPHALOSPORIN-C DEACETYLASE"/>
    <property type="match status" value="1"/>
</dbReference>
<reference evidence="4" key="1">
    <citation type="journal article" date="2021" name="PeerJ">
        <title>Extensive microbial diversity within the chicken gut microbiome revealed by metagenomics and culture.</title>
        <authorList>
            <person name="Gilroy R."/>
            <person name="Ravi A."/>
            <person name="Getino M."/>
            <person name="Pursley I."/>
            <person name="Horton D.L."/>
            <person name="Alikhan N.F."/>
            <person name="Baker D."/>
            <person name="Gharbi K."/>
            <person name="Hall N."/>
            <person name="Watson M."/>
            <person name="Adriaenssens E.M."/>
            <person name="Foster-Nyarko E."/>
            <person name="Jarju S."/>
            <person name="Secka A."/>
            <person name="Antonio M."/>
            <person name="Oren A."/>
            <person name="Chaudhuri R.R."/>
            <person name="La Ragione R."/>
            <person name="Hildebrand F."/>
            <person name="Pallen M.J."/>
        </authorList>
    </citation>
    <scope>NUCLEOTIDE SEQUENCE</scope>
    <source>
        <strain evidence="4">ChiHjej8B7-3636</strain>
    </source>
</reference>
<evidence type="ECO:0000259" key="3">
    <source>
        <dbReference type="Pfam" id="PF05448"/>
    </source>
</evidence>
<proteinExistence type="predicted"/>
<evidence type="ECO:0000313" key="4">
    <source>
        <dbReference type="EMBL" id="HJA03299.1"/>
    </source>
</evidence>
<name>A0A9D2KF57_9MICO</name>
<dbReference type="Pfam" id="PF05448">
    <property type="entry name" value="AXE1"/>
    <property type="match status" value="1"/>
</dbReference>
<evidence type="ECO:0000256" key="1">
    <source>
        <dbReference type="PIRSR" id="PIRSR639069-1"/>
    </source>
</evidence>
<organism evidence="4 5">
    <name type="scientific">Candidatus Microbacterium stercoravium</name>
    <dbReference type="NCBI Taxonomy" id="2838697"/>
    <lineage>
        <taxon>Bacteria</taxon>
        <taxon>Bacillati</taxon>
        <taxon>Actinomycetota</taxon>
        <taxon>Actinomycetes</taxon>
        <taxon>Micrococcales</taxon>
        <taxon>Microbacteriaceae</taxon>
        <taxon>Microbacterium</taxon>
    </lineage>
</organism>
<reference evidence="4" key="2">
    <citation type="submission" date="2021-04" db="EMBL/GenBank/DDBJ databases">
        <authorList>
            <person name="Gilroy R."/>
        </authorList>
    </citation>
    <scope>NUCLEOTIDE SEQUENCE</scope>
    <source>
        <strain evidence="4">ChiHjej8B7-3636</strain>
    </source>
</reference>
<feature type="domain" description="Acetyl xylan esterase" evidence="3">
    <location>
        <begin position="1"/>
        <end position="321"/>
    </location>
</feature>
<dbReference type="InterPro" id="IPR029058">
    <property type="entry name" value="AB_hydrolase_fold"/>
</dbReference>